<evidence type="ECO:0000313" key="1">
    <source>
        <dbReference type="EMBL" id="KAI9913678.1"/>
    </source>
</evidence>
<comment type="caution">
    <text evidence="1">The sequence shown here is derived from an EMBL/GenBank/DDBJ whole genome shotgun (WGS) entry which is preliminary data.</text>
</comment>
<organism evidence="1 2">
    <name type="scientific">Peronosclerospora sorghi</name>
    <dbReference type="NCBI Taxonomy" id="230839"/>
    <lineage>
        <taxon>Eukaryota</taxon>
        <taxon>Sar</taxon>
        <taxon>Stramenopiles</taxon>
        <taxon>Oomycota</taxon>
        <taxon>Peronosporomycetes</taxon>
        <taxon>Peronosporales</taxon>
        <taxon>Peronosporaceae</taxon>
        <taxon>Peronosclerospora</taxon>
    </lineage>
</organism>
<keyword evidence="2" id="KW-1185">Reference proteome</keyword>
<sequence length="157" mass="16677">MDATVGFVYVLDLRTCELIRKFSVSPVHHAEVCALTFCGGGSTIACMTVANELVVYHVDGTLIISITVQADGPIRCFDSDGEYAVGGSATGKLLIWKLDAPRGHEQVLEIPDAHALGLSALTVSTNASMLVTASTDGGIRIWQLRKAAARGRLPAFF</sequence>
<name>A0ACC0W6D9_9STRA</name>
<protein>
    <submittedName>
        <fullName evidence="1">Uncharacterized protein</fullName>
    </submittedName>
</protein>
<accession>A0ACC0W6D9</accession>
<gene>
    <name evidence="1" type="ORF">PsorP6_005175</name>
</gene>
<evidence type="ECO:0000313" key="2">
    <source>
        <dbReference type="Proteomes" id="UP001163321"/>
    </source>
</evidence>
<dbReference type="Proteomes" id="UP001163321">
    <property type="component" value="Chromosome 4"/>
</dbReference>
<dbReference type="EMBL" id="CM047583">
    <property type="protein sequence ID" value="KAI9913678.1"/>
    <property type="molecule type" value="Genomic_DNA"/>
</dbReference>
<reference evidence="1 2" key="1">
    <citation type="journal article" date="2022" name="bioRxiv">
        <title>The genome of the oomycete Peronosclerospora sorghi, a cosmopolitan pathogen of maize and sorghum, is inflated with dispersed pseudogenes.</title>
        <authorList>
            <person name="Fletcher K."/>
            <person name="Martin F."/>
            <person name="Isakeit T."/>
            <person name="Cavanaugh K."/>
            <person name="Magill C."/>
            <person name="Michelmore R."/>
        </authorList>
    </citation>
    <scope>NUCLEOTIDE SEQUENCE [LARGE SCALE GENOMIC DNA]</scope>
    <source>
        <strain evidence="1">P6</strain>
    </source>
</reference>
<proteinExistence type="predicted"/>